<dbReference type="GO" id="GO:0005975">
    <property type="term" value="P:carbohydrate metabolic process"/>
    <property type="evidence" value="ECO:0007669"/>
    <property type="project" value="InterPro"/>
</dbReference>
<evidence type="ECO:0000313" key="3">
    <source>
        <dbReference type="EMBL" id="BCJ99699.1"/>
    </source>
</evidence>
<dbReference type="Pfam" id="PF07944">
    <property type="entry name" value="Beta-AFase-like_GH127_cat"/>
    <property type="match status" value="1"/>
</dbReference>
<keyword evidence="4" id="KW-1185">Reference proteome</keyword>
<sequence length="622" mass="71340">MAEGLKKLKLSPFSTSEIHPEGWLLNQLKIQATGLSGNLDKFWPDIRDSKWIGGTAEGWERVPYWLDGFIPLAWLLDDEDMKARATKYIDSIISQQEEDGWLCPVEKEHRNTYDMWALLLILKVLVVYQDASGDERIETVVYKALKAFDLHIDGNTLFNWGSSRWFEGLIPIFWLYERTEEPWLLNLASKLHTQGFDWQALFKHWPYKRPDVKGRWSFMSHVVNNAMMLKSGGLLWRMTGKEEDLNSADSMLRLLDEYHGMVTGVFTGDECLNGTSPVQGTELCSVAELMYSLEILLSISGKSYWADRLEKVTFNALPATFSPDMWTHQYDQQVNQVQCSYQENPVFSTNGGHSHTFGLEPNFGCCTANLSQPWPKFALSTMFRTDNGIAAAAYAPCSLKTEIQSSKVQITMNTNYPFRDKIEFRIITDRMVEFTINLRIPEWTKEPLLQIGEERIMPKPGDFYELKYLWSGDTKFTLTLPMPVEIISRPENLYAVQRGPLIYSLPVGEKWVQINKEMPVHEFPHCDYEIYPTTPWNYGLCVEKEKPEEYIHFEEQPIGEVPFSPEGAPIIATVKGRQIEWPLLNGSAAPVPLALKTSGEIEELKLIPYGCTNLRLTEIPII</sequence>
<dbReference type="InterPro" id="IPR008928">
    <property type="entry name" value="6-hairpin_glycosidase_sf"/>
</dbReference>
<dbReference type="Proteomes" id="UP000515703">
    <property type="component" value="Chromosome"/>
</dbReference>
<accession>A0A7I8DMU4</accession>
<dbReference type="InterPro" id="IPR012878">
    <property type="entry name" value="Beta-AFase-like_GH127_cat"/>
</dbReference>
<dbReference type="PANTHER" id="PTHR31151">
    <property type="entry name" value="PROLINE-TRNA LIGASE (DUF1680)"/>
    <property type="match status" value="1"/>
</dbReference>
<dbReference type="KEGG" id="acht:bsdcttw_27400"/>
<evidence type="ECO:0000313" key="4">
    <source>
        <dbReference type="Proteomes" id="UP000515703"/>
    </source>
</evidence>
<evidence type="ECO:0000259" key="1">
    <source>
        <dbReference type="Pfam" id="PF07944"/>
    </source>
</evidence>
<dbReference type="AlphaFoldDB" id="A0A7I8DMU4"/>
<dbReference type="PANTHER" id="PTHR31151:SF0">
    <property type="entry name" value="PROLINE-TRNA LIGASE (DUF1680)"/>
    <property type="match status" value="1"/>
</dbReference>
<gene>
    <name evidence="3" type="ORF">bsdcttw_27400</name>
</gene>
<proteinExistence type="predicted"/>
<dbReference type="Pfam" id="PF20736">
    <property type="entry name" value="Glyco_hydro127M"/>
    <property type="match status" value="1"/>
</dbReference>
<feature type="domain" description="Non-reducing end beta-L-arabinofuranosidase-like GH127 catalytic" evidence="1">
    <location>
        <begin position="64"/>
        <end position="378"/>
    </location>
</feature>
<dbReference type="EMBL" id="AP023368">
    <property type="protein sequence ID" value="BCJ99699.1"/>
    <property type="molecule type" value="Genomic_DNA"/>
</dbReference>
<reference evidence="3 4" key="2">
    <citation type="submission" date="2020-08" db="EMBL/GenBank/DDBJ databases">
        <authorList>
            <person name="Ueki A."/>
            <person name="Tonouchi A."/>
        </authorList>
    </citation>
    <scope>NUCLEOTIDE SEQUENCE [LARGE SCALE GENOMIC DNA]</scope>
    <source>
        <strain evidence="3 4">CTTW</strain>
    </source>
</reference>
<feature type="domain" description="Non-reducing end beta-L-arabinofuranosidase-like GH127 middle" evidence="2">
    <location>
        <begin position="389"/>
        <end position="482"/>
    </location>
</feature>
<reference evidence="3 4" key="1">
    <citation type="submission" date="2020-08" db="EMBL/GenBank/DDBJ databases">
        <title>Draft genome sequencing of an Anaerocolumna strain isolated from anoxic soil subjected to BSD treatment.</title>
        <authorList>
            <person name="Uek A."/>
            <person name="Tonouchi A."/>
        </authorList>
    </citation>
    <scope>NUCLEOTIDE SEQUENCE [LARGE SCALE GENOMIC DNA]</scope>
    <source>
        <strain evidence="3 4">CTTW</strain>
    </source>
</reference>
<dbReference type="SUPFAM" id="SSF48208">
    <property type="entry name" value="Six-hairpin glycosidases"/>
    <property type="match status" value="1"/>
</dbReference>
<evidence type="ECO:0008006" key="5">
    <source>
        <dbReference type="Google" id="ProtNLM"/>
    </source>
</evidence>
<evidence type="ECO:0000259" key="2">
    <source>
        <dbReference type="Pfam" id="PF20736"/>
    </source>
</evidence>
<dbReference type="InterPro" id="IPR049046">
    <property type="entry name" value="Beta-AFase-like_GH127_middle"/>
</dbReference>
<dbReference type="RefSeq" id="WP_185255442.1">
    <property type="nucleotide sequence ID" value="NZ_AP023368.1"/>
</dbReference>
<organism evidence="3 4">
    <name type="scientific">Anaerocolumna chitinilytica</name>
    <dbReference type="NCBI Taxonomy" id="1727145"/>
    <lineage>
        <taxon>Bacteria</taxon>
        <taxon>Bacillati</taxon>
        <taxon>Bacillota</taxon>
        <taxon>Clostridia</taxon>
        <taxon>Lachnospirales</taxon>
        <taxon>Lachnospiraceae</taxon>
        <taxon>Anaerocolumna</taxon>
    </lineage>
</organism>
<protein>
    <recommendedName>
        <fullName evidence="5">DUF1680 family protein</fullName>
    </recommendedName>
</protein>
<name>A0A7I8DMU4_9FIRM</name>